<dbReference type="InterPro" id="IPR053921">
    <property type="entry name" value="MKRN2OS-like_C"/>
</dbReference>
<evidence type="ECO:0000313" key="4">
    <source>
        <dbReference type="Proteomes" id="UP001347796"/>
    </source>
</evidence>
<feature type="domain" description="MKRN2 opposite strand protein-like N-terminal" evidence="2">
    <location>
        <begin position="9"/>
        <end position="33"/>
    </location>
</feature>
<evidence type="ECO:0000259" key="1">
    <source>
        <dbReference type="Pfam" id="PF16044"/>
    </source>
</evidence>
<dbReference type="InterPro" id="IPR053922">
    <property type="entry name" value="MKRN2OS-like_N"/>
</dbReference>
<evidence type="ECO:0008006" key="5">
    <source>
        <dbReference type="Google" id="ProtNLM"/>
    </source>
</evidence>
<name>A0AAN8J4D8_PATCE</name>
<feature type="domain" description="MKRN2 opposite strand protein-like C-terminal" evidence="1">
    <location>
        <begin position="45"/>
        <end position="197"/>
    </location>
</feature>
<gene>
    <name evidence="3" type="ORF">SNE40_021889</name>
</gene>
<dbReference type="PANTHER" id="PTHR33963:SF2">
    <property type="entry name" value="MKRN2 OPPOSITE STRAND PROTEIN"/>
    <property type="match status" value="1"/>
</dbReference>
<evidence type="ECO:0000259" key="2">
    <source>
        <dbReference type="Pfam" id="PF22795"/>
    </source>
</evidence>
<dbReference type="Pfam" id="PF22795">
    <property type="entry name" value="DUF4796_N"/>
    <property type="match status" value="1"/>
</dbReference>
<dbReference type="PANTHER" id="PTHR33963">
    <property type="entry name" value="MKRN2 OPPOSITE STRAND PROTEIN"/>
    <property type="match status" value="1"/>
</dbReference>
<accession>A0AAN8J4D8</accession>
<dbReference type="Proteomes" id="UP001347796">
    <property type="component" value="Unassembled WGS sequence"/>
</dbReference>
<dbReference type="EMBL" id="JAZGQO010000018">
    <property type="protein sequence ID" value="KAK6167975.1"/>
    <property type="molecule type" value="Genomic_DNA"/>
</dbReference>
<dbReference type="Pfam" id="PF16044">
    <property type="entry name" value="DUF4796_C"/>
    <property type="match status" value="1"/>
</dbReference>
<dbReference type="AlphaFoldDB" id="A0AAN8J4D8"/>
<comment type="caution">
    <text evidence="3">The sequence shown here is derived from an EMBL/GenBank/DDBJ whole genome shotgun (WGS) entry which is preliminary data.</text>
</comment>
<sequence>MQNQSELRCFQHCDRSTNIICFDVPEHCPLCGKNTSETESRIPPYILPSPIAAAVKWPRSLVLKPTDGDFLCDFTKTSNLHIGVTDSTGTVYDFDEYGLHVGSPWLRCIQVPVLSPGDIDISDWDNILFHYAKPNNWTQTRYHEMNNNCFDFVLGFLRSIPHLATIPSLSNKRTFCDDFVVRKTMKISQYISLYKQVLQNGSVCQKT</sequence>
<protein>
    <recommendedName>
        <fullName evidence="5">MKRN2 opposite strand protein</fullName>
    </recommendedName>
</protein>
<evidence type="ECO:0000313" key="3">
    <source>
        <dbReference type="EMBL" id="KAK6167975.1"/>
    </source>
</evidence>
<reference evidence="3 4" key="1">
    <citation type="submission" date="2024-01" db="EMBL/GenBank/DDBJ databases">
        <title>The genome of the rayed Mediterranean limpet Patella caerulea (Linnaeus, 1758).</title>
        <authorList>
            <person name="Anh-Thu Weber A."/>
            <person name="Halstead-Nussloch G."/>
        </authorList>
    </citation>
    <scope>NUCLEOTIDE SEQUENCE [LARGE SCALE GENOMIC DNA]</scope>
    <source>
        <strain evidence="3">AATW-2023a</strain>
        <tissue evidence="3">Whole specimen</tissue>
    </source>
</reference>
<proteinExistence type="predicted"/>
<organism evidence="3 4">
    <name type="scientific">Patella caerulea</name>
    <name type="common">Rayed Mediterranean limpet</name>
    <dbReference type="NCBI Taxonomy" id="87958"/>
    <lineage>
        <taxon>Eukaryota</taxon>
        <taxon>Metazoa</taxon>
        <taxon>Spiralia</taxon>
        <taxon>Lophotrochozoa</taxon>
        <taxon>Mollusca</taxon>
        <taxon>Gastropoda</taxon>
        <taxon>Patellogastropoda</taxon>
        <taxon>Patelloidea</taxon>
        <taxon>Patellidae</taxon>
        <taxon>Patella</taxon>
    </lineage>
</organism>
<keyword evidence="4" id="KW-1185">Reference proteome</keyword>
<dbReference type="InterPro" id="IPR032016">
    <property type="entry name" value="MKRN2OS-like"/>
</dbReference>